<evidence type="ECO:0000256" key="8">
    <source>
        <dbReference type="ARBA" id="ARBA00022967"/>
    </source>
</evidence>
<dbReference type="OrthoDB" id="9802264at2"/>
<comment type="similarity">
    <text evidence="2">Belongs to the ABC transporter superfamily.</text>
</comment>
<dbReference type="RefSeq" id="WP_097038509.1">
    <property type="nucleotide sequence ID" value="NZ_OBEK01000001.1"/>
</dbReference>
<dbReference type="EMBL" id="OBEK01000001">
    <property type="protein sequence ID" value="SNZ03041.1"/>
    <property type="molecule type" value="Genomic_DNA"/>
</dbReference>
<evidence type="ECO:0000256" key="2">
    <source>
        <dbReference type="ARBA" id="ARBA00005417"/>
    </source>
</evidence>
<dbReference type="GO" id="GO:0005886">
    <property type="term" value="C:plasma membrane"/>
    <property type="evidence" value="ECO:0007669"/>
    <property type="project" value="UniProtKB-SubCell"/>
</dbReference>
<dbReference type="InterPro" id="IPR003593">
    <property type="entry name" value="AAA+_ATPase"/>
</dbReference>
<organism evidence="11 12">
    <name type="scientific">Terribacillus aidingensis</name>
    <dbReference type="NCBI Taxonomy" id="586416"/>
    <lineage>
        <taxon>Bacteria</taxon>
        <taxon>Bacillati</taxon>
        <taxon>Bacillota</taxon>
        <taxon>Bacilli</taxon>
        <taxon>Bacillales</taxon>
        <taxon>Bacillaceae</taxon>
        <taxon>Terribacillus</taxon>
    </lineage>
</organism>
<dbReference type="InterPro" id="IPR050388">
    <property type="entry name" value="ABC_Ni/Peptide_Import"/>
</dbReference>
<evidence type="ECO:0000313" key="11">
    <source>
        <dbReference type="EMBL" id="SNZ03041.1"/>
    </source>
</evidence>
<evidence type="ECO:0000256" key="3">
    <source>
        <dbReference type="ARBA" id="ARBA00022448"/>
    </source>
</evidence>
<proteinExistence type="inferred from homology"/>
<protein>
    <submittedName>
        <fullName evidence="11">Nickel transport system ATP-binding protein</fullName>
    </submittedName>
</protein>
<keyword evidence="5" id="KW-0997">Cell inner membrane</keyword>
<keyword evidence="9" id="KW-0472">Membrane</keyword>
<evidence type="ECO:0000256" key="5">
    <source>
        <dbReference type="ARBA" id="ARBA00022519"/>
    </source>
</evidence>
<dbReference type="InterPro" id="IPR003439">
    <property type="entry name" value="ABC_transporter-like_ATP-bd"/>
</dbReference>
<reference evidence="12" key="1">
    <citation type="submission" date="2017-09" db="EMBL/GenBank/DDBJ databases">
        <authorList>
            <person name="Varghese N."/>
            <person name="Submissions S."/>
        </authorList>
    </citation>
    <scope>NUCLEOTIDE SEQUENCE [LARGE SCALE GENOMIC DNA]</scope>
    <source>
        <strain evidence="12">CGMCC 1.8913</strain>
    </source>
</reference>
<evidence type="ECO:0000313" key="12">
    <source>
        <dbReference type="Proteomes" id="UP000219356"/>
    </source>
</evidence>
<dbReference type="GO" id="GO:0005524">
    <property type="term" value="F:ATP binding"/>
    <property type="evidence" value="ECO:0007669"/>
    <property type="project" value="UniProtKB-KW"/>
</dbReference>
<dbReference type="Pfam" id="PF00005">
    <property type="entry name" value="ABC_tran"/>
    <property type="match status" value="1"/>
</dbReference>
<dbReference type="Gene3D" id="3.40.50.300">
    <property type="entry name" value="P-loop containing nucleotide triphosphate hydrolases"/>
    <property type="match status" value="1"/>
</dbReference>
<dbReference type="AlphaFoldDB" id="A0A285N5P2"/>
<evidence type="ECO:0000256" key="1">
    <source>
        <dbReference type="ARBA" id="ARBA00004202"/>
    </source>
</evidence>
<evidence type="ECO:0000256" key="9">
    <source>
        <dbReference type="ARBA" id="ARBA00023136"/>
    </source>
</evidence>
<evidence type="ECO:0000256" key="6">
    <source>
        <dbReference type="ARBA" id="ARBA00022741"/>
    </source>
</evidence>
<dbReference type="InterPro" id="IPR017871">
    <property type="entry name" value="ABC_transporter-like_CS"/>
</dbReference>
<feature type="domain" description="ABC transporter" evidence="10">
    <location>
        <begin position="9"/>
        <end position="259"/>
    </location>
</feature>
<keyword evidence="4" id="KW-1003">Cell membrane</keyword>
<dbReference type="PROSITE" id="PS50893">
    <property type="entry name" value="ABC_TRANSPORTER_2"/>
    <property type="match status" value="1"/>
</dbReference>
<dbReference type="InterPro" id="IPR027417">
    <property type="entry name" value="P-loop_NTPase"/>
</dbReference>
<keyword evidence="8" id="KW-1278">Translocase</keyword>
<dbReference type="PROSITE" id="PS00211">
    <property type="entry name" value="ABC_TRANSPORTER_1"/>
    <property type="match status" value="1"/>
</dbReference>
<dbReference type="SUPFAM" id="SSF52540">
    <property type="entry name" value="P-loop containing nucleoside triphosphate hydrolases"/>
    <property type="match status" value="1"/>
</dbReference>
<comment type="subcellular location">
    <subcellularLocation>
        <location evidence="1">Cell membrane</location>
        <topology evidence="1">Peripheral membrane protein</topology>
    </subcellularLocation>
</comment>
<accession>A0A285N5P2</accession>
<evidence type="ECO:0000256" key="4">
    <source>
        <dbReference type="ARBA" id="ARBA00022475"/>
    </source>
</evidence>
<gene>
    <name evidence="11" type="ORF">SAMN05421503_0260</name>
</gene>
<keyword evidence="7 11" id="KW-0067">ATP-binding</keyword>
<keyword evidence="3" id="KW-0813">Transport</keyword>
<keyword evidence="12" id="KW-1185">Reference proteome</keyword>
<dbReference type="CDD" id="cd03257">
    <property type="entry name" value="ABC_NikE_OppD_transporters"/>
    <property type="match status" value="1"/>
</dbReference>
<dbReference type="Proteomes" id="UP000219356">
    <property type="component" value="Unassembled WGS sequence"/>
</dbReference>
<evidence type="ECO:0000256" key="7">
    <source>
        <dbReference type="ARBA" id="ARBA00022840"/>
    </source>
</evidence>
<dbReference type="PANTHER" id="PTHR43297">
    <property type="entry name" value="OLIGOPEPTIDE TRANSPORT ATP-BINDING PROTEIN APPD"/>
    <property type="match status" value="1"/>
</dbReference>
<dbReference type="GO" id="GO:0016887">
    <property type="term" value="F:ATP hydrolysis activity"/>
    <property type="evidence" value="ECO:0007669"/>
    <property type="project" value="InterPro"/>
</dbReference>
<evidence type="ECO:0000259" key="10">
    <source>
        <dbReference type="PROSITE" id="PS50893"/>
    </source>
</evidence>
<keyword evidence="6" id="KW-0547">Nucleotide-binding</keyword>
<dbReference type="PANTHER" id="PTHR43297:SF14">
    <property type="entry name" value="ATPASE AAA-TYPE CORE DOMAIN-CONTAINING PROTEIN"/>
    <property type="match status" value="1"/>
</dbReference>
<name>A0A285N5P2_9BACI</name>
<sequence>MTAENSYILNVRNLQVDINTKNATSPLIQDISFGIKKGEVLGLVGESGCGKTATSMAILQLLNRQNMCVSGSVTLHDRELIGLQDKQMRMIRGKDIAFIMQNPMNAFTPVFTIGHQFIETIQVHTSFSKKQAKELAIEMMASINLPEPAKLLKRFPFQLSGGMLQRVMIAMAACMQPAVIIADEPTTALDLHSQLLVLRLLEDIRSKYGTSILLISHDLGVISEMADHVIVMQNGQITESANVLQLFDHPQHAYTKKLLRTRPSLYSKKQPYPYMM</sequence>
<dbReference type="SMART" id="SM00382">
    <property type="entry name" value="AAA"/>
    <property type="match status" value="1"/>
</dbReference>